<dbReference type="Pfam" id="PF09346">
    <property type="entry name" value="SMI1_KNR4"/>
    <property type="match status" value="1"/>
</dbReference>
<keyword evidence="3" id="KW-1185">Reference proteome</keyword>
<comment type="caution">
    <text evidence="2">The sequence shown here is derived from an EMBL/GenBank/DDBJ whole genome shotgun (WGS) entry which is preliminary data.</text>
</comment>
<accession>A0A920BPZ5</accession>
<dbReference type="InterPro" id="IPR018958">
    <property type="entry name" value="Knr4/Smi1-like_dom"/>
</dbReference>
<name>A0A920BPZ5_9ACTN</name>
<reference evidence="2 3" key="1">
    <citation type="submission" date="2021-03" db="EMBL/GenBank/DDBJ databases">
        <title>Whole genome shotgun sequence of Actinoplanes toevensis NBRC 105298.</title>
        <authorList>
            <person name="Komaki H."/>
            <person name="Tamura T."/>
        </authorList>
    </citation>
    <scope>NUCLEOTIDE SEQUENCE [LARGE SCALE GENOMIC DNA]</scope>
    <source>
        <strain evidence="2 3">NBRC 105298</strain>
    </source>
</reference>
<feature type="domain" description="Knr4/Smi1-like" evidence="1">
    <location>
        <begin position="53"/>
        <end position="184"/>
    </location>
</feature>
<dbReference type="EMBL" id="BOQN01000134">
    <property type="protein sequence ID" value="GIM97152.1"/>
    <property type="molecule type" value="Genomic_DNA"/>
</dbReference>
<evidence type="ECO:0000259" key="1">
    <source>
        <dbReference type="SMART" id="SM00860"/>
    </source>
</evidence>
<dbReference type="SUPFAM" id="SSF160631">
    <property type="entry name" value="SMI1/KNR4-like"/>
    <property type="match status" value="1"/>
</dbReference>
<evidence type="ECO:0000313" key="3">
    <source>
        <dbReference type="Proteomes" id="UP000677082"/>
    </source>
</evidence>
<evidence type="ECO:0000313" key="2">
    <source>
        <dbReference type="EMBL" id="GIM97152.1"/>
    </source>
</evidence>
<organism evidence="2 3">
    <name type="scientific">Paractinoplanes toevensis</name>
    <dbReference type="NCBI Taxonomy" id="571911"/>
    <lineage>
        <taxon>Bacteria</taxon>
        <taxon>Bacillati</taxon>
        <taxon>Actinomycetota</taxon>
        <taxon>Actinomycetes</taxon>
        <taxon>Micromonosporales</taxon>
        <taxon>Micromonosporaceae</taxon>
        <taxon>Paractinoplanes</taxon>
    </lineage>
</organism>
<dbReference type="Gene3D" id="3.40.1580.10">
    <property type="entry name" value="SMI1/KNR4-like"/>
    <property type="match status" value="1"/>
</dbReference>
<dbReference type="SMART" id="SM00860">
    <property type="entry name" value="SMI1_KNR4"/>
    <property type="match status" value="1"/>
</dbReference>
<gene>
    <name evidence="2" type="ORF">Ato02nite_089450</name>
</gene>
<dbReference type="InterPro" id="IPR037883">
    <property type="entry name" value="Knr4/Smi1-like_sf"/>
</dbReference>
<protein>
    <recommendedName>
        <fullName evidence="1">Knr4/Smi1-like domain-containing protein</fullName>
    </recommendedName>
</protein>
<dbReference type="Proteomes" id="UP000677082">
    <property type="component" value="Unassembled WGS sequence"/>
</dbReference>
<proteinExistence type="predicted"/>
<dbReference type="AlphaFoldDB" id="A0A920BPZ5"/>
<sequence>MEKKGELLAGFPAERPPTDTLKRMVTEVQESWERLATWFETHAPHVRARLAEPATDADLRAVEQAHGVALPADLAQSWQCFNGVLDGRGDTASIYPGGCYPASTHGAIKNLASSARTIALASGQDPNEDQILADVANDLAGETTEDVWAHPPSWIVISEDPDRLFIDCRRGPRQGCVMKMFHEGGQLGPLWPSIAAMLAETAEILESIDVAARPSIVTYSGGQWHIPTSWWQPST</sequence>